<dbReference type="SUPFAM" id="SSF51197">
    <property type="entry name" value="Clavaminate synthase-like"/>
    <property type="match status" value="1"/>
</dbReference>
<evidence type="ECO:0000313" key="2">
    <source>
        <dbReference type="Proteomes" id="UP000612456"/>
    </source>
</evidence>
<dbReference type="Gene3D" id="2.60.120.620">
    <property type="entry name" value="q2cbj1_9rhob like domain"/>
    <property type="match status" value="1"/>
</dbReference>
<dbReference type="EMBL" id="BMHP01000001">
    <property type="protein sequence ID" value="GGD51087.1"/>
    <property type="molecule type" value="Genomic_DNA"/>
</dbReference>
<keyword evidence="1" id="KW-0560">Oxidoreductase</keyword>
<protein>
    <submittedName>
        <fullName evidence="1">Phytanoyl-CoA dioxygenase</fullName>
    </submittedName>
</protein>
<dbReference type="AlphaFoldDB" id="A0A916YM50"/>
<dbReference type="Pfam" id="PF05721">
    <property type="entry name" value="PhyH"/>
    <property type="match status" value="1"/>
</dbReference>
<gene>
    <name evidence="1" type="ORF">GCM10010911_05780</name>
</gene>
<evidence type="ECO:0000313" key="1">
    <source>
        <dbReference type="EMBL" id="GGD51087.1"/>
    </source>
</evidence>
<reference evidence="1" key="1">
    <citation type="journal article" date="2014" name="Int. J. Syst. Evol. Microbiol.">
        <title>Complete genome sequence of Corynebacterium casei LMG S-19264T (=DSM 44701T), isolated from a smear-ripened cheese.</title>
        <authorList>
            <consortium name="US DOE Joint Genome Institute (JGI-PGF)"/>
            <person name="Walter F."/>
            <person name="Albersmeier A."/>
            <person name="Kalinowski J."/>
            <person name="Ruckert C."/>
        </authorList>
    </citation>
    <scope>NUCLEOTIDE SEQUENCE</scope>
    <source>
        <strain evidence="1">CGMCC 1.15178</strain>
    </source>
</reference>
<dbReference type="InterPro" id="IPR008775">
    <property type="entry name" value="Phytyl_CoA_dOase-like"/>
</dbReference>
<dbReference type="GO" id="GO:0016706">
    <property type="term" value="F:2-oxoglutarate-dependent dioxygenase activity"/>
    <property type="evidence" value="ECO:0007669"/>
    <property type="project" value="UniProtKB-ARBA"/>
</dbReference>
<keyword evidence="2" id="KW-1185">Reference proteome</keyword>
<organism evidence="1 2">
    <name type="scientific">Paenibacillus nasutitermitis</name>
    <dbReference type="NCBI Taxonomy" id="1652958"/>
    <lineage>
        <taxon>Bacteria</taxon>
        <taxon>Bacillati</taxon>
        <taxon>Bacillota</taxon>
        <taxon>Bacilli</taxon>
        <taxon>Bacillales</taxon>
        <taxon>Paenibacillaceae</taxon>
        <taxon>Paenibacillus</taxon>
    </lineage>
</organism>
<dbReference type="PANTHER" id="PTHR40128">
    <property type="entry name" value="EXPRESSED PROTEIN"/>
    <property type="match status" value="1"/>
</dbReference>
<dbReference type="Proteomes" id="UP000612456">
    <property type="component" value="Unassembled WGS sequence"/>
</dbReference>
<comment type="caution">
    <text evidence="1">The sequence shown here is derived from an EMBL/GenBank/DDBJ whole genome shotgun (WGS) entry which is preliminary data.</text>
</comment>
<keyword evidence="1" id="KW-0223">Dioxygenase</keyword>
<accession>A0A916YM50</accession>
<name>A0A916YM50_9BACL</name>
<proteinExistence type="predicted"/>
<dbReference type="PANTHER" id="PTHR40128:SF1">
    <property type="entry name" value="PHYTANOYL-COA HYDROXYLASE"/>
    <property type="match status" value="1"/>
</dbReference>
<sequence length="294" mass="33056">MKIAMGPHQLEMDGPFLTALRESNDICGDAEALQARMEEDGYLFIRGFHDRDKVLQARSEILEQLHASGKLAIGSRPEQGLIGPDNKGAFWGGVNTDKPAFLEVVNSPKVMEFFSTFLGGEVSTYDYKWLRAVANGESTGAHYDIVYMGRGTPNLYTLWTPIGDTPVEMGTLAILLGSHQWEHVRRTYGQMDVDRDHTEGWFSNDPLEVIEKYGGRWATSDFQAGDAILFGMFTMHSSTVNVTDHIRISCDTRYQLTSEPIDQRWVGRKPKAHENITNKPLKKITEAKKEWGLA</sequence>
<dbReference type="RefSeq" id="WP_188988928.1">
    <property type="nucleotide sequence ID" value="NZ_BMHP01000001.1"/>
</dbReference>
<reference evidence="1" key="2">
    <citation type="submission" date="2020-09" db="EMBL/GenBank/DDBJ databases">
        <authorList>
            <person name="Sun Q."/>
            <person name="Zhou Y."/>
        </authorList>
    </citation>
    <scope>NUCLEOTIDE SEQUENCE</scope>
    <source>
        <strain evidence="1">CGMCC 1.15178</strain>
    </source>
</reference>